<reference evidence="2 3" key="1">
    <citation type="journal article" date="2019" name="Genome Biol. Evol.">
        <title>Insights into the evolution of the New World diploid cottons (Gossypium, subgenus Houzingenia) based on genome sequencing.</title>
        <authorList>
            <person name="Grover C.E."/>
            <person name="Arick M.A. 2nd"/>
            <person name="Thrash A."/>
            <person name="Conover J.L."/>
            <person name="Sanders W.S."/>
            <person name="Peterson D.G."/>
            <person name="Frelichowski J.E."/>
            <person name="Scheffler J.A."/>
            <person name="Scheffler B.E."/>
            <person name="Wendel J.F."/>
        </authorList>
    </citation>
    <scope>NUCLEOTIDE SEQUENCE [LARGE SCALE GENOMIC DNA]</scope>
    <source>
        <strain evidence="2">57</strain>
        <tissue evidence="2">Leaf</tissue>
    </source>
</reference>
<feature type="transmembrane region" description="Helical" evidence="1">
    <location>
        <begin position="12"/>
        <end position="28"/>
    </location>
</feature>
<gene>
    <name evidence="2" type="ORF">Goklo_014052</name>
</gene>
<keyword evidence="1" id="KW-0472">Membrane</keyword>
<keyword evidence="1" id="KW-1133">Transmembrane helix</keyword>
<dbReference type="EMBL" id="JABFAB010000004">
    <property type="protein sequence ID" value="MBA0646057.1"/>
    <property type="molecule type" value="Genomic_DNA"/>
</dbReference>
<organism evidence="2 3">
    <name type="scientific">Gossypium klotzschianum</name>
    <dbReference type="NCBI Taxonomy" id="34286"/>
    <lineage>
        <taxon>Eukaryota</taxon>
        <taxon>Viridiplantae</taxon>
        <taxon>Streptophyta</taxon>
        <taxon>Embryophyta</taxon>
        <taxon>Tracheophyta</taxon>
        <taxon>Spermatophyta</taxon>
        <taxon>Magnoliopsida</taxon>
        <taxon>eudicotyledons</taxon>
        <taxon>Gunneridae</taxon>
        <taxon>Pentapetalae</taxon>
        <taxon>rosids</taxon>
        <taxon>malvids</taxon>
        <taxon>Malvales</taxon>
        <taxon>Malvaceae</taxon>
        <taxon>Malvoideae</taxon>
        <taxon>Gossypium</taxon>
    </lineage>
</organism>
<keyword evidence="1" id="KW-0812">Transmembrane</keyword>
<proteinExistence type="predicted"/>
<sequence>MIMNELLKDTRALYIVIIFLQASVFYAKQSSNIIRVNRIIPADIWPL</sequence>
<evidence type="ECO:0000256" key="1">
    <source>
        <dbReference type="SAM" id="Phobius"/>
    </source>
</evidence>
<name>A0A7J8U6E3_9ROSI</name>
<keyword evidence="3" id="KW-1185">Reference proteome</keyword>
<evidence type="ECO:0000313" key="2">
    <source>
        <dbReference type="EMBL" id="MBA0646057.1"/>
    </source>
</evidence>
<dbReference type="AlphaFoldDB" id="A0A7J8U6E3"/>
<dbReference type="Proteomes" id="UP000593573">
    <property type="component" value="Unassembled WGS sequence"/>
</dbReference>
<protein>
    <submittedName>
        <fullName evidence="2">Uncharacterized protein</fullName>
    </submittedName>
</protein>
<accession>A0A7J8U6E3</accession>
<evidence type="ECO:0000313" key="3">
    <source>
        <dbReference type="Proteomes" id="UP000593573"/>
    </source>
</evidence>
<comment type="caution">
    <text evidence="2">The sequence shown here is derived from an EMBL/GenBank/DDBJ whole genome shotgun (WGS) entry which is preliminary data.</text>
</comment>